<accession>A0A2H0URU5</accession>
<protein>
    <submittedName>
        <fullName evidence="1">Uncharacterized protein</fullName>
    </submittedName>
</protein>
<comment type="caution">
    <text evidence="1">The sequence shown here is derived from an EMBL/GenBank/DDBJ whole genome shotgun (WGS) entry which is preliminary data.</text>
</comment>
<dbReference type="EMBL" id="PFAZ01000007">
    <property type="protein sequence ID" value="PIR89140.1"/>
    <property type="molecule type" value="Genomic_DNA"/>
</dbReference>
<sequence length="104" mass="12294">MISVNPKKEAVQAKIYFGNFIEIESARDEIVIVYGNPNRTLFKMRYKKRGKIEYPSKHLKNGYIFFAPKEFVYALRPLTPQCHAIIFTESNLFVPRFSKRLEDF</sequence>
<dbReference type="AlphaFoldDB" id="A0A2H0URU5"/>
<name>A0A2H0URU5_9BACT</name>
<dbReference type="Proteomes" id="UP000231157">
    <property type="component" value="Unassembled WGS sequence"/>
</dbReference>
<organism evidence="1 2">
    <name type="scientific">Candidatus Harrisonbacteria bacterium CG10_big_fil_rev_8_21_14_0_10_40_38</name>
    <dbReference type="NCBI Taxonomy" id="1974583"/>
    <lineage>
        <taxon>Bacteria</taxon>
        <taxon>Candidatus Harrisoniibacteriota</taxon>
    </lineage>
</organism>
<gene>
    <name evidence="1" type="ORF">COU07_02830</name>
</gene>
<proteinExistence type="predicted"/>
<evidence type="ECO:0000313" key="2">
    <source>
        <dbReference type="Proteomes" id="UP000231157"/>
    </source>
</evidence>
<reference evidence="2" key="1">
    <citation type="submission" date="2017-09" db="EMBL/GenBank/DDBJ databases">
        <title>Depth-based differentiation of microbial function through sediment-hosted aquifers and enrichment of novel symbionts in the deep terrestrial subsurface.</title>
        <authorList>
            <person name="Probst A.J."/>
            <person name="Ladd B."/>
            <person name="Jarett J.K."/>
            <person name="Geller-Mcgrath D.E."/>
            <person name="Sieber C.M.K."/>
            <person name="Emerson J.B."/>
            <person name="Anantharaman K."/>
            <person name="Thomas B.C."/>
            <person name="Malmstrom R."/>
            <person name="Stieglmeier M."/>
            <person name="Klingl A."/>
            <person name="Woyke T."/>
            <person name="Ryan C.M."/>
            <person name="Banfield J.F."/>
        </authorList>
    </citation>
    <scope>NUCLEOTIDE SEQUENCE [LARGE SCALE GENOMIC DNA]</scope>
</reference>
<evidence type="ECO:0000313" key="1">
    <source>
        <dbReference type="EMBL" id="PIR89140.1"/>
    </source>
</evidence>